<evidence type="ECO:0000259" key="3">
    <source>
        <dbReference type="PROSITE" id="PS50097"/>
    </source>
</evidence>
<dbReference type="Gene3D" id="3.30.710.10">
    <property type="entry name" value="Potassium Channel Kv1.1, Chain A"/>
    <property type="match status" value="1"/>
</dbReference>
<accession>A0A9D4BLG1</accession>
<evidence type="ECO:0000256" key="2">
    <source>
        <dbReference type="ARBA" id="ARBA00022737"/>
    </source>
</evidence>
<dbReference type="Proteomes" id="UP000828390">
    <property type="component" value="Unassembled WGS sequence"/>
</dbReference>
<dbReference type="SMART" id="SM00225">
    <property type="entry name" value="BTB"/>
    <property type="match status" value="1"/>
</dbReference>
<dbReference type="InterPro" id="IPR000210">
    <property type="entry name" value="BTB/POZ_dom"/>
</dbReference>
<organism evidence="4 5">
    <name type="scientific">Dreissena polymorpha</name>
    <name type="common">Zebra mussel</name>
    <name type="synonym">Mytilus polymorpha</name>
    <dbReference type="NCBI Taxonomy" id="45954"/>
    <lineage>
        <taxon>Eukaryota</taxon>
        <taxon>Metazoa</taxon>
        <taxon>Spiralia</taxon>
        <taxon>Lophotrochozoa</taxon>
        <taxon>Mollusca</taxon>
        <taxon>Bivalvia</taxon>
        <taxon>Autobranchia</taxon>
        <taxon>Heteroconchia</taxon>
        <taxon>Euheterodonta</taxon>
        <taxon>Imparidentia</taxon>
        <taxon>Neoheterodontei</taxon>
        <taxon>Myida</taxon>
        <taxon>Dreissenoidea</taxon>
        <taxon>Dreissenidae</taxon>
        <taxon>Dreissena</taxon>
    </lineage>
</organism>
<keyword evidence="1" id="KW-0880">Kelch repeat</keyword>
<keyword evidence="2" id="KW-0677">Repeat</keyword>
<name>A0A9D4BLG1_DREPO</name>
<dbReference type="EMBL" id="JAIWYP010000015">
    <property type="protein sequence ID" value="KAH3699348.1"/>
    <property type="molecule type" value="Genomic_DNA"/>
</dbReference>
<gene>
    <name evidence="4" type="ORF">DPMN_074304</name>
</gene>
<protein>
    <recommendedName>
        <fullName evidence="3">BTB domain-containing protein</fullName>
    </recommendedName>
</protein>
<reference evidence="4" key="1">
    <citation type="journal article" date="2019" name="bioRxiv">
        <title>The Genome of the Zebra Mussel, Dreissena polymorpha: A Resource for Invasive Species Research.</title>
        <authorList>
            <person name="McCartney M.A."/>
            <person name="Auch B."/>
            <person name="Kono T."/>
            <person name="Mallez S."/>
            <person name="Zhang Y."/>
            <person name="Obille A."/>
            <person name="Becker A."/>
            <person name="Abrahante J.E."/>
            <person name="Garbe J."/>
            <person name="Badalamenti J.P."/>
            <person name="Herman A."/>
            <person name="Mangelson H."/>
            <person name="Liachko I."/>
            <person name="Sullivan S."/>
            <person name="Sone E.D."/>
            <person name="Koren S."/>
            <person name="Silverstein K.A.T."/>
            <person name="Beckman K.B."/>
            <person name="Gohl D.M."/>
        </authorList>
    </citation>
    <scope>NUCLEOTIDE SEQUENCE</scope>
    <source>
        <strain evidence="4">Duluth1</strain>
        <tissue evidence="4">Whole animal</tissue>
    </source>
</reference>
<evidence type="ECO:0000256" key="1">
    <source>
        <dbReference type="ARBA" id="ARBA00022441"/>
    </source>
</evidence>
<reference evidence="4" key="2">
    <citation type="submission" date="2020-11" db="EMBL/GenBank/DDBJ databases">
        <authorList>
            <person name="McCartney M.A."/>
            <person name="Auch B."/>
            <person name="Kono T."/>
            <person name="Mallez S."/>
            <person name="Becker A."/>
            <person name="Gohl D.M."/>
            <person name="Silverstein K.A.T."/>
            <person name="Koren S."/>
            <person name="Bechman K.B."/>
            <person name="Herman A."/>
            <person name="Abrahante J.E."/>
            <person name="Garbe J."/>
        </authorList>
    </citation>
    <scope>NUCLEOTIDE SEQUENCE</scope>
    <source>
        <strain evidence="4">Duluth1</strain>
        <tissue evidence="4">Whole animal</tissue>
    </source>
</reference>
<comment type="caution">
    <text evidence="4">The sequence shown here is derived from an EMBL/GenBank/DDBJ whole genome shotgun (WGS) entry which is preliminary data.</text>
</comment>
<feature type="domain" description="BTB" evidence="3">
    <location>
        <begin position="30"/>
        <end position="98"/>
    </location>
</feature>
<dbReference type="Pfam" id="PF00651">
    <property type="entry name" value="BTB"/>
    <property type="match status" value="1"/>
</dbReference>
<sequence>MDNTGMVELRANTRLREHLYEQAVTKSEFCDVTLEFGPPNKMKQMGAHWCVLVHCPYFEYMYRFFGNKQDTVRVYDEQIEAIDTAIKFLYTGKASFEIDTVEDVLSIGQFFQMSELLDSCASYLANLRRCEHNCIKIFFIARHFKLPMYEDIVTYIITNLISVIEYSPNGRKITGTVIKELIGHKSACTIRPFVLRNFCRKWRNYDEHNRHREYLDLMALLTNLTTLSCVSNTVITDVKTLEVLMVITNKPRSIYAYVVEEDRWKFVTKLPSALSQSSFWRDETTLLAVDPNGESVFALKNDYTKSYATNNISVRIHKYDLNSESWSEHNPSFVFNDSNIIQMQVNRVMCLNGKLHLVITTLNVISKPKRIMLLTWKEETGTFTKSFLFRFNPRSTVLEDVNSCILNNNDICVVCSVKRYSEREIKLVVQDVKSKEVKLLRPVSKEVYDGKACKLLTFPNNDDVCIATLDSPWYTIVNVNTGTLVHNNDWLFKEPKQALSKQMGRFISGNFEKSVFVLDSESNRGFQFYYGSKTWYRIPTLEYKVGSGAIVQATLPSTMLHKLSDTLKCECKLLELL</sequence>
<dbReference type="SUPFAM" id="SSF54695">
    <property type="entry name" value="POZ domain"/>
    <property type="match status" value="1"/>
</dbReference>
<evidence type="ECO:0000313" key="5">
    <source>
        <dbReference type="Proteomes" id="UP000828390"/>
    </source>
</evidence>
<proteinExistence type="predicted"/>
<dbReference type="AlphaFoldDB" id="A0A9D4BLG1"/>
<dbReference type="PROSITE" id="PS50097">
    <property type="entry name" value="BTB"/>
    <property type="match status" value="1"/>
</dbReference>
<dbReference type="InterPro" id="IPR011333">
    <property type="entry name" value="SKP1/BTB/POZ_sf"/>
</dbReference>
<dbReference type="PANTHER" id="PTHR24412:SF489">
    <property type="entry name" value="RING FINGER DOMAIN AND KELCH REPEAT-CONTAINING PROTEIN DDB_G0271372"/>
    <property type="match status" value="1"/>
</dbReference>
<evidence type="ECO:0000313" key="4">
    <source>
        <dbReference type="EMBL" id="KAH3699348.1"/>
    </source>
</evidence>
<dbReference type="PANTHER" id="PTHR24412">
    <property type="entry name" value="KELCH PROTEIN"/>
    <property type="match status" value="1"/>
</dbReference>
<keyword evidence="5" id="KW-1185">Reference proteome</keyword>
<dbReference type="CDD" id="cd18186">
    <property type="entry name" value="BTB_POZ_ZBTB_KLHL-like"/>
    <property type="match status" value="1"/>
</dbReference>